<evidence type="ECO:0000256" key="4">
    <source>
        <dbReference type="HAMAP-Rule" id="MF_01420"/>
    </source>
</evidence>
<evidence type="ECO:0000313" key="9">
    <source>
        <dbReference type="Proteomes" id="UP000052015"/>
    </source>
</evidence>
<keyword evidence="2 4" id="KW-0238">DNA-binding</keyword>
<dbReference type="InterPro" id="IPR023054">
    <property type="entry name" value="Sporulation_regulator_WhiA_C"/>
</dbReference>
<evidence type="ECO:0000259" key="6">
    <source>
        <dbReference type="Pfam" id="PF10298"/>
    </source>
</evidence>
<dbReference type="InterPro" id="IPR018478">
    <property type="entry name" value="Sporu_reg_WhiA_N_dom"/>
</dbReference>
<evidence type="ECO:0000256" key="1">
    <source>
        <dbReference type="ARBA" id="ARBA00022618"/>
    </source>
</evidence>
<feature type="domain" description="WhiA LAGLIDADG-like" evidence="7">
    <location>
        <begin position="133"/>
        <end position="224"/>
    </location>
</feature>
<dbReference type="EMBL" id="LKHP01000004">
    <property type="protein sequence ID" value="KRQ87094.1"/>
    <property type="molecule type" value="Genomic_DNA"/>
</dbReference>
<dbReference type="AlphaFoldDB" id="A0A0R3JU56"/>
<dbReference type="HAMAP" id="MF_01420">
    <property type="entry name" value="HTH_type_WhiA"/>
    <property type="match status" value="1"/>
</dbReference>
<dbReference type="GO" id="GO:0003677">
    <property type="term" value="F:DNA binding"/>
    <property type="evidence" value="ECO:0007669"/>
    <property type="project" value="UniProtKB-UniRule"/>
</dbReference>
<keyword evidence="1 4" id="KW-0132">Cell division</keyword>
<dbReference type="PANTHER" id="PTHR37307:SF1">
    <property type="entry name" value="CELL DIVISION PROTEIN WHIA-RELATED"/>
    <property type="match status" value="1"/>
</dbReference>
<dbReference type="RefSeq" id="WP_057977544.1">
    <property type="nucleotide sequence ID" value="NZ_LKHP01000004.1"/>
</dbReference>
<feature type="domain" description="Sporulation transcription regulator WhiA N-terminal" evidence="6">
    <location>
        <begin position="19"/>
        <end position="107"/>
    </location>
</feature>
<accession>A0A0R3JU56</accession>
<evidence type="ECO:0000259" key="7">
    <source>
        <dbReference type="Pfam" id="PF14527"/>
    </source>
</evidence>
<name>A0A0R3JU56_CALMK</name>
<organism evidence="8 9">
    <name type="scientific">Caloramator mitchellensis</name>
    <dbReference type="NCBI Taxonomy" id="908809"/>
    <lineage>
        <taxon>Bacteria</taxon>
        <taxon>Bacillati</taxon>
        <taxon>Bacillota</taxon>
        <taxon>Clostridia</taxon>
        <taxon>Eubacteriales</taxon>
        <taxon>Clostridiaceae</taxon>
        <taxon>Caloramator</taxon>
    </lineage>
</organism>
<dbReference type="Gene3D" id="3.10.28.10">
    <property type="entry name" value="Homing endonucleases"/>
    <property type="match status" value="1"/>
</dbReference>
<evidence type="ECO:0000313" key="8">
    <source>
        <dbReference type="EMBL" id="KRQ87094.1"/>
    </source>
</evidence>
<dbReference type="GO" id="GO:0043937">
    <property type="term" value="P:regulation of sporulation"/>
    <property type="evidence" value="ECO:0007669"/>
    <property type="project" value="InterPro"/>
</dbReference>
<dbReference type="STRING" id="908809.ABG79_00892"/>
<dbReference type="PATRIC" id="fig|908809.3.peg.902"/>
<feature type="domain" description="Sporulation regulator WhiA C-terminal" evidence="5">
    <location>
        <begin position="227"/>
        <end position="310"/>
    </location>
</feature>
<keyword evidence="9" id="KW-1185">Reference proteome</keyword>
<comment type="function">
    <text evidence="4">Involved in cell division and chromosome segregation.</text>
</comment>
<gene>
    <name evidence="4 8" type="primary">whiA</name>
    <name evidence="8" type="ORF">ABG79_00892</name>
</gene>
<evidence type="ECO:0000256" key="2">
    <source>
        <dbReference type="ARBA" id="ARBA00023125"/>
    </source>
</evidence>
<dbReference type="InterPro" id="IPR027434">
    <property type="entry name" value="Homing_endonucl"/>
</dbReference>
<dbReference type="Pfam" id="PF10298">
    <property type="entry name" value="WhiA_N"/>
    <property type="match status" value="1"/>
</dbReference>
<dbReference type="Proteomes" id="UP000052015">
    <property type="component" value="Unassembled WGS sequence"/>
</dbReference>
<evidence type="ECO:0000259" key="5">
    <source>
        <dbReference type="Pfam" id="PF02650"/>
    </source>
</evidence>
<reference evidence="8 9" key="1">
    <citation type="submission" date="2015-09" db="EMBL/GenBank/DDBJ databases">
        <title>Draft genome sequence of a Caloramator mitchellensis, a moderate thermophile from the Great Artesian Basin of Australia.</title>
        <authorList>
            <person name="Patel B.K."/>
        </authorList>
    </citation>
    <scope>NUCLEOTIDE SEQUENCE [LARGE SCALE GENOMIC DNA]</scope>
    <source>
        <strain evidence="8 9">VF08</strain>
    </source>
</reference>
<dbReference type="OrthoDB" id="401278at2"/>
<dbReference type="InterPro" id="IPR039518">
    <property type="entry name" value="WhiA_LAGLIDADG_dom"/>
</dbReference>
<dbReference type="GO" id="GO:0051301">
    <property type="term" value="P:cell division"/>
    <property type="evidence" value="ECO:0007669"/>
    <property type="project" value="UniProtKB-UniRule"/>
</dbReference>
<keyword evidence="3 4" id="KW-0131">Cell cycle</keyword>
<comment type="caution">
    <text evidence="8">The sequence shown here is derived from an EMBL/GenBank/DDBJ whole genome shotgun (WGS) entry which is preliminary data.</text>
</comment>
<sequence length="316" mass="35701">MSFSSNVKNELCRITDDKECCMTAELSAIVRLSGIININAKQGLSFRITTENPAIARKVFSLLKSLFDVHADILVKKNNLLKKNNIYYIVVNSEMKAQNILIKLGILREGHEGSISFNNKIGSEVIKKACCKKAYIRGAFLASGSISNPEKTYHLEFVSNSFEQAEDLMKLLNSYDLGAKIIQRKNNYVVYLKEGDKIIDLLNIIGAHGALLELENVRVYKEMRNNVNRLVNCETANLNKTVDAAVRQIESINMIKEKIGLRKLPPNLREVAELRLNYPDISLKELGQMLNPPIGKSGINHRLRKIEKIAEELRDE</sequence>
<dbReference type="Pfam" id="PF02650">
    <property type="entry name" value="HTH_WhiA"/>
    <property type="match status" value="1"/>
</dbReference>
<dbReference type="PANTHER" id="PTHR37307">
    <property type="entry name" value="CELL DIVISION PROTEIN WHIA-RELATED"/>
    <property type="match status" value="1"/>
</dbReference>
<dbReference type="NCBIfam" id="TIGR00647">
    <property type="entry name" value="DNA_bind_WhiA"/>
    <property type="match status" value="1"/>
</dbReference>
<dbReference type="SUPFAM" id="SSF55608">
    <property type="entry name" value="Homing endonucleases"/>
    <property type="match status" value="1"/>
</dbReference>
<protein>
    <recommendedName>
        <fullName evidence="4">Probable cell division protein WhiA</fullName>
    </recommendedName>
</protein>
<proteinExistence type="inferred from homology"/>
<dbReference type="InterPro" id="IPR003802">
    <property type="entry name" value="Sporulation_regulator_WhiA"/>
</dbReference>
<comment type="similarity">
    <text evidence="4">Belongs to the WhiA family.</text>
</comment>
<dbReference type="Pfam" id="PF14527">
    <property type="entry name" value="LAGLIDADG_WhiA"/>
    <property type="match status" value="1"/>
</dbReference>
<evidence type="ECO:0000256" key="3">
    <source>
        <dbReference type="ARBA" id="ARBA00023306"/>
    </source>
</evidence>